<keyword evidence="6" id="KW-0677">Repeat</keyword>
<dbReference type="InterPro" id="IPR057326">
    <property type="entry name" value="KR_dom"/>
</dbReference>
<dbReference type="PANTHER" id="PTHR43775:SF20">
    <property type="entry name" value="HYBRID PKS-NRPS SYNTHETASE APDA"/>
    <property type="match status" value="1"/>
</dbReference>
<evidence type="ECO:0000259" key="10">
    <source>
        <dbReference type="PROSITE" id="PS50075"/>
    </source>
</evidence>
<dbReference type="GO" id="GO:0031177">
    <property type="term" value="F:phosphopantetheine binding"/>
    <property type="evidence" value="ECO:0007669"/>
    <property type="project" value="InterPro"/>
</dbReference>
<dbReference type="InterPro" id="IPR018201">
    <property type="entry name" value="Ketoacyl_synth_AS"/>
</dbReference>
<evidence type="ECO:0000256" key="6">
    <source>
        <dbReference type="ARBA" id="ARBA00022737"/>
    </source>
</evidence>
<dbReference type="Gene3D" id="3.30.300.30">
    <property type="match status" value="1"/>
</dbReference>
<evidence type="ECO:0000256" key="3">
    <source>
        <dbReference type="ARBA" id="ARBA00022598"/>
    </source>
</evidence>
<dbReference type="InterPro" id="IPR020841">
    <property type="entry name" value="PKS_Beta-ketoAc_synthase_dom"/>
</dbReference>
<dbReference type="InterPro" id="IPR014030">
    <property type="entry name" value="Ketoacyl_synth_N"/>
</dbReference>
<dbReference type="InterPro" id="IPR013968">
    <property type="entry name" value="PKS_KR"/>
</dbReference>
<dbReference type="InterPro" id="IPR016036">
    <property type="entry name" value="Malonyl_transacylase_ACP-bd"/>
</dbReference>
<dbReference type="Gene3D" id="3.40.50.150">
    <property type="entry name" value="Vaccinia Virus protein VP39"/>
    <property type="match status" value="1"/>
</dbReference>
<keyword evidence="7" id="KW-0511">Multifunctional enzyme</keyword>
<dbReference type="Pfam" id="PF07993">
    <property type="entry name" value="NAD_binding_4"/>
    <property type="match status" value="1"/>
</dbReference>
<gene>
    <name evidence="13" type="ORF">JMJ35_007410</name>
</gene>
<feature type="active site" description="Proton donor; for dehydratase activity" evidence="8">
    <location>
        <position position="1157"/>
    </location>
</feature>
<dbReference type="Proteomes" id="UP001166286">
    <property type="component" value="Unassembled WGS sequence"/>
</dbReference>
<evidence type="ECO:0000256" key="4">
    <source>
        <dbReference type="ARBA" id="ARBA00022603"/>
    </source>
</evidence>
<feature type="region of interest" description="Disordered" evidence="9">
    <location>
        <begin position="2534"/>
        <end position="2586"/>
    </location>
</feature>
<dbReference type="Pfam" id="PF08242">
    <property type="entry name" value="Methyltransf_12"/>
    <property type="match status" value="1"/>
</dbReference>
<dbReference type="InterPro" id="IPR029063">
    <property type="entry name" value="SAM-dependent_MTases_sf"/>
</dbReference>
<evidence type="ECO:0000313" key="14">
    <source>
        <dbReference type="Proteomes" id="UP001166286"/>
    </source>
</evidence>
<dbReference type="InterPro" id="IPR049552">
    <property type="entry name" value="PKS_DH_N"/>
</dbReference>
<dbReference type="InterPro" id="IPR042099">
    <property type="entry name" value="ANL_N_sf"/>
</dbReference>
<keyword evidence="14" id="KW-1185">Reference proteome</keyword>
<dbReference type="InterPro" id="IPR036291">
    <property type="entry name" value="NAD(P)-bd_dom_sf"/>
</dbReference>
<dbReference type="SMART" id="SM00826">
    <property type="entry name" value="PKS_DH"/>
    <property type="match status" value="1"/>
</dbReference>
<dbReference type="PROSITE" id="PS00455">
    <property type="entry name" value="AMP_BINDING"/>
    <property type="match status" value="1"/>
</dbReference>
<dbReference type="PROSITE" id="PS52004">
    <property type="entry name" value="KS3_2"/>
    <property type="match status" value="1"/>
</dbReference>
<feature type="domain" description="Carrier" evidence="10">
    <location>
        <begin position="2415"/>
        <end position="2493"/>
    </location>
</feature>
<feature type="domain" description="PKS/mFAS DH" evidence="12">
    <location>
        <begin position="943"/>
        <end position="1248"/>
    </location>
</feature>
<dbReference type="InterPro" id="IPR006162">
    <property type="entry name" value="Ppantetheine_attach_site"/>
</dbReference>
<evidence type="ECO:0000256" key="5">
    <source>
        <dbReference type="ARBA" id="ARBA00022679"/>
    </source>
</evidence>
<feature type="region of interest" description="N-terminal hotdog fold" evidence="8">
    <location>
        <begin position="943"/>
        <end position="1081"/>
    </location>
</feature>
<dbReference type="InterPro" id="IPR014031">
    <property type="entry name" value="Ketoacyl_synth_C"/>
</dbReference>
<dbReference type="CDD" id="cd05930">
    <property type="entry name" value="A_NRPS"/>
    <property type="match status" value="1"/>
</dbReference>
<dbReference type="InterPro" id="IPR020845">
    <property type="entry name" value="AMP-binding_CS"/>
</dbReference>
<dbReference type="InterPro" id="IPR032821">
    <property type="entry name" value="PKS_assoc"/>
</dbReference>
<dbReference type="InterPro" id="IPR036736">
    <property type="entry name" value="ACP-like_sf"/>
</dbReference>
<dbReference type="Gene3D" id="3.30.559.10">
    <property type="entry name" value="Chloramphenicol acetyltransferase-like domain"/>
    <property type="match status" value="1"/>
</dbReference>
<name>A0AA39QX45_9LECA</name>
<evidence type="ECO:0000313" key="13">
    <source>
        <dbReference type="EMBL" id="KAK0510016.1"/>
    </source>
</evidence>
<keyword evidence="4" id="KW-0489">Methyltransferase</keyword>
<feature type="compositionally biased region" description="Polar residues" evidence="9">
    <location>
        <begin position="2553"/>
        <end position="2573"/>
    </location>
</feature>
<dbReference type="Gene3D" id="3.30.559.30">
    <property type="entry name" value="Nonribosomal peptide synthetase, condensation domain"/>
    <property type="match status" value="1"/>
</dbReference>
<dbReference type="SUPFAM" id="SSF56801">
    <property type="entry name" value="Acetyl-CoA synthetase-like"/>
    <property type="match status" value="1"/>
</dbReference>
<keyword evidence="2" id="KW-0597">Phosphoprotein</keyword>
<sequence>MGIKQPEPIAIVGSACRFPGGANSPSALWQLLESPHDVSMDILEDRFNAKTFYHPDGNHHGTTNVRQSYLLHEDVRVFDAAFFNISPNEADSMDPQQRLLLETVYEALEAGGHTLEALRGSDTGVYAGTMNADYNDTLTRDHNTMPKYFATGTNRAIISNRVSYFFDWHGPSMTIDTACSSSLIAVHQGLKALRTGESRVAVACGTQVILNPEMYISESKLKMLSPTGRSRMWDADADGYARGEGVAAVVLKRLSDAIADGDHIECVVRETGANQDGFSNGLTVPNAEAQTLLIRQTYARAGLDPENDPWDRPQFFEAHGTGTQAGDPKEAAAIHQCFGQHVAGSDNPLYVGSVKTVIGHLEGCAGLAGILKGSAMIQRGFVAPNLLFNRLNPRIEPYYHGLHVTTQLTAWPKLPEGVPRRVSVNSFGFGGTNAHAILEQYQTPAAPASQVLRFTPFVFSAASEASLVAQLQAYSNHLKTNHDNIDASDLAWTLHSRRSQLSSKTTFSALTMEQLTSKIDFKLAEVSQNADTTVGTRSNTKATPRLLGVFTGQGAQWAAMGAHLIRSSDFVRERIQHLEQSLATLPLSDRPAWKLQDEMLAGDDISRISEAALSQPLCTTIQIVLIDLLRAAGITFAAVVGHSSGEIAAAYAAGFISDHDAIRIAYYRGLFARLAGNERTGQKGAMLAVGTSWEDAQDLVDLPAFEGRLAVAAHNSPASVTLSGDADAVVHAKEVFDEDKKFARLLKVDTAYHSHHMLPCGDAYVQALRACGIRINQDQSNNSCSWFSSVTPSAERMEPIEALQDVYWRDNMTNPVLFSEAVKNALASDERINLVIEVGPHPALKGVATQNISEVRTAALPYCSTLSRGKNDVEVFSEALGFVWTHFPHFVDFQSFDEAVTCNQSRRPKLVVGLPSYQWNHGRSHWSESRISRRMRERKQPHHEILGFLSTDSSAHELRWVNVLKQSEIPWLDGHQLQGQTVFPAAGYVAMALEASRSLVGSKTVELFELHHLVIPRAITFEEGDDSGVETLVTLTGAQYNPDQTATAHFACYSVPVLNTGSEQEMELMATGTVKVVFGIPDVAALSCTPPEDYDMSTADTDLFYSTLSELGYGYFGPFRAMSSMKRRLNQSSVLVDSYPKTDVEVSEYLVHPSMLDVAFQASMLAYSAPGDERLWSLSVPTAIGTIRVNPEVCASLPTSSKVPVCAALDGESESFSASIDIFSEDGEHGMVQVEDLVIKPFAPATKADDRVVFTHTKFDFALPDGAAAVNNIHPSAYEVELATVCERISYYYVRKWKSELSDDEWANGQPHWVHLLHWVNQTLSTASRAQHPTLKREWSDDSPKEIQALISKYSESIDVKLLEAVGENLPAAVREETTILEHMLPNNMLDDWYKKGLGFERYNSFLASMMKQVTHRYPHARILEIGAGTGGATKSVLESIGDKFSSYTYTDVSVGFFTKAAELFKAYSDKMTFKVLDIETAPTNQGYEPHSYDVIIASNVLHATASLQTTLENARQLLKPGGYLMLLEVTGLGPVRYHSIVGSVPGWWLGVNDDRKLSPLLTPGGWHSALRKAGFGGVDAGTPEIERVAWPLSIMASQAVDERVQFLRRPLSSPSPSIHLESLVILGNGTIETARIGEEVVEHLGRFCGETITLNGLPTEDEALNLNPSSTFLNLVDIDSPIFKDMTAEKMDGLKRMLELAKRIIWVTHGAQQDQSYQMASITFSRAIRQEAGHISLSHLDISDLQHNESKTIAEYLLQQSALDEWEAPPSTLADKQHREFGFLWSREPEVFLDRGKLKVPRLLENTDQNARLNSSRRVITKTVPMSGSNVTIISASADSPPSVVEQVGRKCKEHSYDLVKVKSSSLMTLHVVGDTFLFLGVGKGKDGTLQVSLATNNSCETTPVASVAAPPHAVSDIDADGLLVATASELLAGSLIHQLSTESHILVHCSDRDRFLAAAFSRRAAAKAVRVTFTCDSQDTQQDATWIQLNARAPNHAVREMLRLAKPTHYLDLTATIFPSDLSLRLAQALPSNCTRIDPSALFQRLSSSLPLSCDRGALVGRLEDAISSARLSPAQVQDLVTSLNHLHTLSRRHATSAVHWPLDGLVEVEVRPLDARGLFSKDKTYLLVGLSGQIGRSLCEWMVSNGAGCVCLTSRRPKIDERWVESFRETGATVKVFAMDVIDKSSLERVVKDIRTSCLPIAGVANGAMVLDDQIFANMSTDTMRKVLGPKIEGSKNLDDVFYDDDLDFFILFSSVTCVFGNAGQSNYTAANGYVNGLVRQRRNRGLAASAIDIGRVAGIGYIEAAGQATRDQLRNLSLAPLSELDFRQMMAETILAGYADPEYQEAIPEAVVTTGLRIIGDDEDVKGPWFSNAFFSHMVRESKSAASGPDEQNKKSTLPVSQRLSVAATKEEALDILQESLATKLRIILQLGDQPIDHEAPLIELGMDSLVAVEVRSWFLKELKVDIPVLKVVGGASLVELCQKALEKLPEEFLASLGKQDREVEPHKPVAALSKRLLQLQLQAQPQVQDQVIDSESSSVSGDNSSSSPETRCTPRSMTTATTPSSARSVSDPAEFESAKPAPALASSVLPPRRFLKSERISLPQSRFWFLRHLLEDPTTPNICLRYDVTGDLRVGDLERAIRIVTTRHEALRTCFIEDETDAGEAYQKVLPSSPLRLERKKINSVRDVAAEYTKLQGHVFDLEGGDVMRMVLLTLSSASHYLLFNFHHIVMDGASFNIFVSDLEKAYSGQSLGAPPRQYPDFSLVQRQALEKGDMRDELSYWQGIFPAGEQPPVLPLLPMARTSSRVIMKGFESHQVGSHLEPSLVARVKSVSKAQQSTPFHLHLAAFKAMLFCFAGEDTKDLTIGIADAARNESDVKDSIGFFLNLLTLRFRRQPDQSFADAIVEARNETYAALGSSRLPFDVLLTDLNVARSPLHSPFFQAFLDYRQGVQKRQSWGNCEFEFQESHPGRTAYDITLDVTEWSATETLVIFRVQKSLYDLTAANLLLETYIHFLDIITSDASLSLKATPLFGESQLTQAVEIGRGLNLISDWPGTLPHRIDQVAQENRDKVALMDGTGKVLTYLDMVNRIEAIGEALQNAGVSAGSRVPVFQQPAADWTCSMLAIMRIGAIYVPLDLRNPMPRLAAVVNDCEPSAIVVDATTVDDASQLKPANARIVNVSDLAHRALAHVANRAQPDSPAAILYTSGSTGTPKGIVVTHAGLRNEIEGYTKTWGLGAERVLQQSSFTFNHSSDQMYTGLVNGGMVYIVPADKRGDPLEIVKIILQQSITYTKATPSEYSLWMQYGGDTLRQASSWRFAFGGGEPLTSIITQEFTDLGLTQLRLFNSYGPTEISISSHKLEIPYHEMKTADNMSRIPCGYSLPNYYTYVVDEQLCPVPIGMPGEICLGGAGVSLGYLNNQELTKQHFVPDPFATPEDIARGWTRMYRTGDIGLLREDGAMVFHSRMAGDSQVKIRGLRIELSDIESNIILTAGGALREAVVTLREGDPAFLVAHVVFAPQYDIADKEAFLEHLLSHLPIPQYMVPVVAIPLDKFPLSNHSKVDRKAVQDMPLRERVGGVQEDTELTETMVQLKSVWRDVLGRHTEKLGFDLTPSSNFFLVGGNSLLVIRLQARIRQAFDIAVPLVNLLGASTLGEMARKIEENASVELIDWELETCPPVIPSFLRDVPVKSETESKTILATGGTSFLAKYFLPQLAARSDIDTIHCVAVRDKPRKEALFSSPKMIYHSGDLSSPLLGLGVDKFYELASQVDVIIHMGVVRSFWDNYHVLRPSNVLPTKELVKLAEPHHIPIHYFSTVGVLPRADNGDSAGSAAAYMPSLDGTDGYVATKWAGERILERSAASLGVSSTVYRFLPASQQQPSQKQELLDVFVDFVDVSGMIPDMSVWSGRLDLIPAAQVSQWLCNSVTTTVATVATATQFSHYKSPIAIHTDELSSYIKQQREDWEDLERMPFLSWFGRIKALGFNYLVASQEITVGGSGGGQGLESRR</sequence>
<proteinExistence type="predicted"/>
<dbReference type="InterPro" id="IPR016039">
    <property type="entry name" value="Thiolase-like"/>
</dbReference>
<dbReference type="Gene3D" id="3.10.129.110">
    <property type="entry name" value="Polyketide synthase dehydratase"/>
    <property type="match status" value="1"/>
</dbReference>
<dbReference type="InterPro" id="IPR049551">
    <property type="entry name" value="PKS_DH_C"/>
</dbReference>
<dbReference type="InterPro" id="IPR023213">
    <property type="entry name" value="CAT-like_dom_sf"/>
</dbReference>
<dbReference type="InterPro" id="IPR009081">
    <property type="entry name" value="PP-bd_ACP"/>
</dbReference>
<dbReference type="SUPFAM" id="SSF53901">
    <property type="entry name" value="Thiolase-like"/>
    <property type="match status" value="1"/>
</dbReference>
<dbReference type="InterPro" id="IPR001227">
    <property type="entry name" value="Ac_transferase_dom_sf"/>
</dbReference>
<dbReference type="Gene3D" id="3.40.50.12780">
    <property type="entry name" value="N-terminal domain of ligase-like"/>
    <property type="match status" value="1"/>
</dbReference>
<evidence type="ECO:0000259" key="12">
    <source>
        <dbReference type="PROSITE" id="PS52019"/>
    </source>
</evidence>
<dbReference type="PANTHER" id="PTHR43775">
    <property type="entry name" value="FATTY ACID SYNTHASE"/>
    <property type="match status" value="1"/>
</dbReference>
<dbReference type="Gene3D" id="3.40.50.720">
    <property type="entry name" value="NAD(P)-binding Rossmann-like Domain"/>
    <property type="match status" value="2"/>
</dbReference>
<dbReference type="GO" id="GO:0016874">
    <property type="term" value="F:ligase activity"/>
    <property type="evidence" value="ECO:0007669"/>
    <property type="project" value="UniProtKB-KW"/>
</dbReference>
<evidence type="ECO:0000256" key="8">
    <source>
        <dbReference type="PROSITE-ProRule" id="PRU01363"/>
    </source>
</evidence>
<dbReference type="InterPro" id="IPR042104">
    <property type="entry name" value="PKS_dehydratase_sf"/>
</dbReference>
<feature type="domain" description="Carrier" evidence="10">
    <location>
        <begin position="3591"/>
        <end position="3669"/>
    </location>
</feature>
<keyword evidence="5" id="KW-0808">Transferase</keyword>
<dbReference type="GO" id="GO:0032259">
    <property type="term" value="P:methylation"/>
    <property type="evidence" value="ECO:0007669"/>
    <property type="project" value="UniProtKB-KW"/>
</dbReference>
<dbReference type="InterPro" id="IPR000873">
    <property type="entry name" value="AMP-dep_synth/lig_dom"/>
</dbReference>
<dbReference type="SUPFAM" id="SSF52777">
    <property type="entry name" value="CoA-dependent acyltransferases"/>
    <property type="match status" value="2"/>
</dbReference>
<dbReference type="SMART" id="SM00822">
    <property type="entry name" value="PKS_KR"/>
    <property type="match status" value="1"/>
</dbReference>
<dbReference type="InterPro" id="IPR020807">
    <property type="entry name" value="PKS_DH"/>
</dbReference>
<dbReference type="Pfam" id="PF00501">
    <property type="entry name" value="AMP-binding"/>
    <property type="match status" value="1"/>
</dbReference>
<feature type="active site" description="Proton acceptor; for dehydratase activity" evidence="8">
    <location>
        <position position="975"/>
    </location>
</feature>
<dbReference type="SUPFAM" id="SSF47336">
    <property type="entry name" value="ACP-like"/>
    <property type="match status" value="2"/>
</dbReference>
<dbReference type="Pfam" id="PF00550">
    <property type="entry name" value="PP-binding"/>
    <property type="match status" value="2"/>
</dbReference>
<dbReference type="InterPro" id="IPR014043">
    <property type="entry name" value="Acyl_transferase_dom"/>
</dbReference>
<dbReference type="Gene3D" id="3.40.47.10">
    <property type="match status" value="1"/>
</dbReference>
<evidence type="ECO:0000256" key="2">
    <source>
        <dbReference type="ARBA" id="ARBA00022553"/>
    </source>
</evidence>
<organism evidence="13 14">
    <name type="scientific">Cladonia borealis</name>
    <dbReference type="NCBI Taxonomy" id="184061"/>
    <lineage>
        <taxon>Eukaryota</taxon>
        <taxon>Fungi</taxon>
        <taxon>Dikarya</taxon>
        <taxon>Ascomycota</taxon>
        <taxon>Pezizomycotina</taxon>
        <taxon>Lecanoromycetes</taxon>
        <taxon>OSLEUM clade</taxon>
        <taxon>Lecanoromycetidae</taxon>
        <taxon>Lecanorales</taxon>
        <taxon>Lecanorineae</taxon>
        <taxon>Cladoniaceae</taxon>
        <taxon>Cladonia</taxon>
    </lineage>
</organism>
<dbReference type="Pfam" id="PF00109">
    <property type="entry name" value="ketoacyl-synt"/>
    <property type="match status" value="1"/>
</dbReference>
<feature type="domain" description="Ketosynthase family 3 (KS3)" evidence="11">
    <location>
        <begin position="6"/>
        <end position="440"/>
    </location>
</feature>
<dbReference type="SMART" id="SM00823">
    <property type="entry name" value="PKS_PP"/>
    <property type="match status" value="2"/>
</dbReference>
<dbReference type="CDD" id="cd02440">
    <property type="entry name" value="AdoMet_MTases"/>
    <property type="match status" value="1"/>
</dbReference>
<accession>A0AA39QX45</accession>
<evidence type="ECO:0000256" key="1">
    <source>
        <dbReference type="ARBA" id="ARBA00022450"/>
    </source>
</evidence>
<dbReference type="InterPro" id="IPR045851">
    <property type="entry name" value="AMP-bd_C_sf"/>
</dbReference>
<dbReference type="SUPFAM" id="SSF55048">
    <property type="entry name" value="Probable ACP-binding domain of malonyl-CoA ACP transacylase"/>
    <property type="match status" value="1"/>
</dbReference>
<dbReference type="CDD" id="cd19532">
    <property type="entry name" value="C_PKS-NRPS"/>
    <property type="match status" value="1"/>
</dbReference>
<dbReference type="GO" id="GO:0008168">
    <property type="term" value="F:methyltransferase activity"/>
    <property type="evidence" value="ECO:0007669"/>
    <property type="project" value="UniProtKB-KW"/>
</dbReference>
<dbReference type="Gene3D" id="1.10.1200.10">
    <property type="entry name" value="ACP-like"/>
    <property type="match status" value="2"/>
</dbReference>
<keyword evidence="3" id="KW-0436">Ligase</keyword>
<dbReference type="Pfam" id="PF08659">
    <property type="entry name" value="KR"/>
    <property type="match status" value="1"/>
</dbReference>
<dbReference type="GO" id="GO:0004315">
    <property type="term" value="F:3-oxoacyl-[acyl-carrier-protein] synthase activity"/>
    <property type="evidence" value="ECO:0007669"/>
    <property type="project" value="InterPro"/>
</dbReference>
<feature type="region of interest" description="C-terminal hotdog fold" evidence="8">
    <location>
        <begin position="1096"/>
        <end position="1248"/>
    </location>
</feature>
<dbReference type="InterPro" id="IPR001242">
    <property type="entry name" value="Condensation_dom"/>
</dbReference>
<evidence type="ECO:0000256" key="7">
    <source>
        <dbReference type="ARBA" id="ARBA00023268"/>
    </source>
</evidence>
<dbReference type="Pfam" id="PF21089">
    <property type="entry name" value="PKS_DH_N"/>
    <property type="match status" value="1"/>
</dbReference>
<dbReference type="InterPro" id="IPR013217">
    <property type="entry name" value="Methyltransf_12"/>
</dbReference>
<dbReference type="Pfam" id="PF16197">
    <property type="entry name" value="KAsynt_C_assoc"/>
    <property type="match status" value="1"/>
</dbReference>
<dbReference type="SUPFAM" id="SSF51735">
    <property type="entry name" value="NAD(P)-binding Rossmann-fold domains"/>
    <property type="match status" value="2"/>
</dbReference>
<keyword evidence="1" id="KW-0596">Phosphopantetheine</keyword>
<dbReference type="GO" id="GO:0004312">
    <property type="term" value="F:fatty acid synthase activity"/>
    <property type="evidence" value="ECO:0007669"/>
    <property type="project" value="TreeGrafter"/>
</dbReference>
<dbReference type="SMART" id="SM00827">
    <property type="entry name" value="PKS_AT"/>
    <property type="match status" value="1"/>
</dbReference>
<dbReference type="EMBL" id="JAFEKC020000017">
    <property type="protein sequence ID" value="KAK0510016.1"/>
    <property type="molecule type" value="Genomic_DNA"/>
</dbReference>
<evidence type="ECO:0000259" key="11">
    <source>
        <dbReference type="PROSITE" id="PS52004"/>
    </source>
</evidence>
<dbReference type="InterPro" id="IPR016035">
    <property type="entry name" value="Acyl_Trfase/lysoPLipase"/>
</dbReference>
<reference evidence="13" key="1">
    <citation type="submission" date="2023-03" db="EMBL/GenBank/DDBJ databases">
        <title>Complete genome of Cladonia borealis.</title>
        <authorList>
            <person name="Park H."/>
        </authorList>
    </citation>
    <scope>NUCLEOTIDE SEQUENCE</scope>
    <source>
        <strain evidence="13">ANT050790</strain>
    </source>
</reference>
<dbReference type="SUPFAM" id="SSF52151">
    <property type="entry name" value="FabD/lysophospholipase-like"/>
    <property type="match status" value="1"/>
</dbReference>
<dbReference type="GO" id="GO:0006633">
    <property type="term" value="P:fatty acid biosynthetic process"/>
    <property type="evidence" value="ECO:0007669"/>
    <property type="project" value="InterPro"/>
</dbReference>
<dbReference type="FunFam" id="3.40.47.10:FF:000019">
    <property type="entry name" value="Polyketide synthase type I"/>
    <property type="match status" value="1"/>
</dbReference>
<dbReference type="Pfam" id="PF14765">
    <property type="entry name" value="PS-DH"/>
    <property type="match status" value="1"/>
</dbReference>
<evidence type="ECO:0000256" key="9">
    <source>
        <dbReference type="SAM" id="MobiDB-lite"/>
    </source>
</evidence>
<dbReference type="Pfam" id="PF00698">
    <property type="entry name" value="Acyl_transf_1"/>
    <property type="match status" value="1"/>
</dbReference>
<dbReference type="GO" id="GO:0009403">
    <property type="term" value="P:toxin biosynthetic process"/>
    <property type="evidence" value="ECO:0007669"/>
    <property type="project" value="UniProtKB-ARBA"/>
</dbReference>
<dbReference type="PROSITE" id="PS00012">
    <property type="entry name" value="PHOSPHOPANTETHEINE"/>
    <property type="match status" value="1"/>
</dbReference>
<dbReference type="PROSITE" id="PS50075">
    <property type="entry name" value="CARRIER"/>
    <property type="match status" value="2"/>
</dbReference>
<dbReference type="PROSITE" id="PS00606">
    <property type="entry name" value="KS3_1"/>
    <property type="match status" value="1"/>
</dbReference>
<comment type="caution">
    <text evidence="13">The sequence shown here is derived from an EMBL/GenBank/DDBJ whole genome shotgun (WGS) entry which is preliminary data.</text>
</comment>
<dbReference type="SMART" id="SM00825">
    <property type="entry name" value="PKS_KS"/>
    <property type="match status" value="1"/>
</dbReference>
<feature type="compositionally biased region" description="Low complexity" evidence="9">
    <location>
        <begin position="2534"/>
        <end position="2552"/>
    </location>
</feature>
<dbReference type="Pfam" id="PF00668">
    <property type="entry name" value="Condensation"/>
    <property type="match status" value="1"/>
</dbReference>
<dbReference type="InterPro" id="IPR020806">
    <property type="entry name" value="PKS_PP-bd"/>
</dbReference>
<dbReference type="Pfam" id="PF02801">
    <property type="entry name" value="Ketoacyl-synt_C"/>
    <property type="match status" value="1"/>
</dbReference>
<protein>
    <submittedName>
        <fullName evidence="13">Uncharacterized protein</fullName>
    </submittedName>
</protein>
<dbReference type="InterPro" id="IPR013120">
    <property type="entry name" value="FAR_NAD-bd"/>
</dbReference>
<dbReference type="CDD" id="cd00833">
    <property type="entry name" value="PKS"/>
    <property type="match status" value="1"/>
</dbReference>
<dbReference type="SUPFAM" id="SSF53335">
    <property type="entry name" value="S-adenosyl-L-methionine-dependent methyltransferases"/>
    <property type="match status" value="1"/>
</dbReference>
<dbReference type="InterPro" id="IPR049900">
    <property type="entry name" value="PKS_mFAS_DH"/>
</dbReference>
<dbReference type="PROSITE" id="PS52019">
    <property type="entry name" value="PKS_MFAS_DH"/>
    <property type="match status" value="1"/>
</dbReference>
<dbReference type="InterPro" id="IPR050091">
    <property type="entry name" value="PKS_NRPS_Biosynth_Enz"/>
</dbReference>
<dbReference type="Gene3D" id="3.40.366.10">
    <property type="entry name" value="Malonyl-Coenzyme A Acyl Carrier Protein, domain 2"/>
    <property type="match status" value="1"/>
</dbReference>